<gene>
    <name evidence="1" type="ORF">ABE541_22045</name>
</gene>
<proteinExistence type="predicted"/>
<reference evidence="1 2" key="1">
    <citation type="submission" date="2024-04" db="EMBL/GenBank/DDBJ databases">
        <title>WGS of bacteria from Torrens River.</title>
        <authorList>
            <person name="Wyrsch E.R."/>
            <person name="Drigo B."/>
        </authorList>
    </citation>
    <scope>NUCLEOTIDE SEQUENCE [LARGE SCALE GENOMIC DNA]</scope>
    <source>
        <strain evidence="1 2">TWI391</strain>
    </source>
</reference>
<evidence type="ECO:0000313" key="2">
    <source>
        <dbReference type="Proteomes" id="UP001409291"/>
    </source>
</evidence>
<organism evidence="1 2">
    <name type="scientific">Sphingobacterium kitahiroshimense</name>
    <dbReference type="NCBI Taxonomy" id="470446"/>
    <lineage>
        <taxon>Bacteria</taxon>
        <taxon>Pseudomonadati</taxon>
        <taxon>Bacteroidota</taxon>
        <taxon>Sphingobacteriia</taxon>
        <taxon>Sphingobacteriales</taxon>
        <taxon>Sphingobacteriaceae</taxon>
        <taxon>Sphingobacterium</taxon>
    </lineage>
</organism>
<name>A0ABV0BYW8_9SPHI</name>
<comment type="caution">
    <text evidence="1">The sequence shown here is derived from an EMBL/GenBank/DDBJ whole genome shotgun (WGS) entry which is preliminary data.</text>
</comment>
<protein>
    <submittedName>
        <fullName evidence="1">Uncharacterized protein</fullName>
    </submittedName>
</protein>
<dbReference type="Proteomes" id="UP001409291">
    <property type="component" value="Unassembled WGS sequence"/>
</dbReference>
<keyword evidence="2" id="KW-1185">Reference proteome</keyword>
<sequence length="153" mass="17528">MKNIKYQASTFDNIDGLSKEDNSHLYDLSIEAKNYLLRHQWCKSILSGWLAVCWEEILGVFLFEIEPAGSGVDQFVWIVVGDIPRAYIDVESGRDPRSALESYVTIMRDWVEAVLNGEPIEDCYPVEVPATKEYAEILQNRLDLLDTLIIEEL</sequence>
<evidence type="ECO:0000313" key="1">
    <source>
        <dbReference type="EMBL" id="MEN5379965.1"/>
    </source>
</evidence>
<dbReference type="EMBL" id="JBDJNQ010000013">
    <property type="protein sequence ID" value="MEN5379965.1"/>
    <property type="molecule type" value="Genomic_DNA"/>
</dbReference>
<accession>A0ABV0BYW8</accession>
<dbReference type="RefSeq" id="WP_346582823.1">
    <property type="nucleotide sequence ID" value="NZ_JBDJNQ010000013.1"/>
</dbReference>